<evidence type="ECO:0000256" key="1">
    <source>
        <dbReference type="SAM" id="Phobius"/>
    </source>
</evidence>
<keyword evidence="3" id="KW-1185">Reference proteome</keyword>
<protein>
    <submittedName>
        <fullName evidence="2">Uncharacterized protein</fullName>
    </submittedName>
</protein>
<reference evidence="2" key="1">
    <citation type="journal article" date="2021" name="Front. Microbiol.">
        <title>Comprehensive Comparative Genomics and Phenotyping of Methylobacterium Species.</title>
        <authorList>
            <person name="Alessa O."/>
            <person name="Ogura Y."/>
            <person name="Fujitani Y."/>
            <person name="Takami H."/>
            <person name="Hayashi T."/>
            <person name="Sahin N."/>
            <person name="Tani A."/>
        </authorList>
    </citation>
    <scope>NUCLEOTIDE SEQUENCE</scope>
    <source>
        <strain evidence="2">KCTC 52305</strain>
    </source>
</reference>
<dbReference type="EMBL" id="BPQH01000014">
    <property type="protein sequence ID" value="GJD51517.1"/>
    <property type="molecule type" value="Genomic_DNA"/>
</dbReference>
<name>A0ABQ4R444_9HYPH</name>
<organism evidence="2 3">
    <name type="scientific">Methylobacterium crusticola</name>
    <dbReference type="NCBI Taxonomy" id="1697972"/>
    <lineage>
        <taxon>Bacteria</taxon>
        <taxon>Pseudomonadati</taxon>
        <taxon>Pseudomonadota</taxon>
        <taxon>Alphaproteobacteria</taxon>
        <taxon>Hyphomicrobiales</taxon>
        <taxon>Methylobacteriaceae</taxon>
        <taxon>Methylobacterium</taxon>
    </lineage>
</organism>
<evidence type="ECO:0000313" key="2">
    <source>
        <dbReference type="EMBL" id="GJD51517.1"/>
    </source>
</evidence>
<dbReference type="RefSeq" id="WP_238313765.1">
    <property type="nucleotide sequence ID" value="NZ_BPQH01000014.1"/>
</dbReference>
<proteinExistence type="predicted"/>
<evidence type="ECO:0000313" key="3">
    <source>
        <dbReference type="Proteomes" id="UP001055167"/>
    </source>
</evidence>
<dbReference type="Proteomes" id="UP001055167">
    <property type="component" value="Unassembled WGS sequence"/>
</dbReference>
<keyword evidence="1" id="KW-0812">Transmembrane</keyword>
<comment type="caution">
    <text evidence="2">The sequence shown here is derived from an EMBL/GenBank/DDBJ whole genome shotgun (WGS) entry which is preliminary data.</text>
</comment>
<reference evidence="2" key="2">
    <citation type="submission" date="2021-08" db="EMBL/GenBank/DDBJ databases">
        <authorList>
            <person name="Tani A."/>
            <person name="Ola A."/>
            <person name="Ogura Y."/>
            <person name="Katsura K."/>
            <person name="Hayashi T."/>
        </authorList>
    </citation>
    <scope>NUCLEOTIDE SEQUENCE</scope>
    <source>
        <strain evidence="2">KCTC 52305</strain>
    </source>
</reference>
<sequence length="120" mass="12762">MTERAAAEEDLDFTGVTFKADTTFGFVPRYTVHVPHRVMVQLGAAKNVAKACAALAAYIVNPGMAVGPLAIAAAAGLAIFAAWLAAELYFMKEKDKGCGVNLTTWISPLQPYWIPSTAPC</sequence>
<accession>A0ABQ4R444</accession>
<gene>
    <name evidence="2" type="ORF">OPKNFCMD_4272</name>
</gene>
<keyword evidence="1" id="KW-1133">Transmembrane helix</keyword>
<feature type="transmembrane region" description="Helical" evidence="1">
    <location>
        <begin position="65"/>
        <end position="86"/>
    </location>
</feature>
<keyword evidence="1" id="KW-0472">Membrane</keyword>